<protein>
    <recommendedName>
        <fullName evidence="1">Stress-response A/B barrel domain-containing protein</fullName>
    </recommendedName>
</protein>
<name>A0A7W7BQQ7_9MICO</name>
<accession>A0A7W7BQQ7</accession>
<sequence>MIRHIVLFRVYDHISEADVDAAIASLRALEALPSVLSWRVERSSDMRKGRVIVEDASFASEADFAEFRRDPSHVAAGEMMAGLSDWLNGDYEAGSEMPN</sequence>
<feature type="domain" description="Stress-response A/B barrel" evidence="1">
    <location>
        <begin position="2"/>
        <end position="91"/>
    </location>
</feature>
<dbReference type="InterPro" id="IPR013097">
    <property type="entry name" value="Dabb"/>
</dbReference>
<dbReference type="Pfam" id="PF07876">
    <property type="entry name" value="Dabb"/>
    <property type="match status" value="1"/>
</dbReference>
<dbReference type="PROSITE" id="PS51502">
    <property type="entry name" value="S_R_A_B_BARREL"/>
    <property type="match status" value="1"/>
</dbReference>
<dbReference type="SMART" id="SM00886">
    <property type="entry name" value="Dabb"/>
    <property type="match status" value="1"/>
</dbReference>
<evidence type="ECO:0000313" key="3">
    <source>
        <dbReference type="Proteomes" id="UP000573729"/>
    </source>
</evidence>
<reference evidence="2 3" key="1">
    <citation type="submission" date="2020-08" db="EMBL/GenBank/DDBJ databases">
        <title>Sequencing the genomes of 1000 actinobacteria strains.</title>
        <authorList>
            <person name="Klenk H.-P."/>
        </authorList>
    </citation>
    <scope>NUCLEOTIDE SEQUENCE [LARGE SCALE GENOMIC DNA]</scope>
    <source>
        <strain evidence="2 3">DSM 24947</strain>
    </source>
</reference>
<dbReference type="EMBL" id="JACHMD010000001">
    <property type="protein sequence ID" value="MBB4666121.1"/>
    <property type="molecule type" value="Genomic_DNA"/>
</dbReference>
<dbReference type="SUPFAM" id="SSF54909">
    <property type="entry name" value="Dimeric alpha+beta barrel"/>
    <property type="match status" value="1"/>
</dbReference>
<dbReference type="AlphaFoldDB" id="A0A7W7BQQ7"/>
<evidence type="ECO:0000313" key="2">
    <source>
        <dbReference type="EMBL" id="MBB4666121.1"/>
    </source>
</evidence>
<keyword evidence="3" id="KW-1185">Reference proteome</keyword>
<comment type="caution">
    <text evidence="2">The sequence shown here is derived from an EMBL/GenBank/DDBJ whole genome shotgun (WGS) entry which is preliminary data.</text>
</comment>
<proteinExistence type="predicted"/>
<evidence type="ECO:0000259" key="1">
    <source>
        <dbReference type="PROSITE" id="PS51502"/>
    </source>
</evidence>
<dbReference type="Gene3D" id="3.30.70.100">
    <property type="match status" value="1"/>
</dbReference>
<dbReference type="InterPro" id="IPR011008">
    <property type="entry name" value="Dimeric_a/b-barrel"/>
</dbReference>
<dbReference type="Proteomes" id="UP000573729">
    <property type="component" value="Unassembled WGS sequence"/>
</dbReference>
<organism evidence="2 3">
    <name type="scientific">Microbacterium marinum</name>
    <dbReference type="NCBI Taxonomy" id="421115"/>
    <lineage>
        <taxon>Bacteria</taxon>
        <taxon>Bacillati</taxon>
        <taxon>Actinomycetota</taxon>
        <taxon>Actinomycetes</taxon>
        <taxon>Micrococcales</taxon>
        <taxon>Microbacteriaceae</taxon>
        <taxon>Microbacterium</taxon>
    </lineage>
</organism>
<gene>
    <name evidence="2" type="ORF">BKA24_000830</name>
</gene>
<dbReference type="RefSeq" id="WP_184215458.1">
    <property type="nucleotide sequence ID" value="NZ_JACHMD010000001.1"/>
</dbReference>